<dbReference type="CDD" id="cd07323">
    <property type="entry name" value="LAM"/>
    <property type="match status" value="1"/>
</dbReference>
<dbReference type="AlphaFoldDB" id="A0A087GK22"/>
<feature type="compositionally biased region" description="Polar residues" evidence="3">
    <location>
        <begin position="493"/>
        <end position="521"/>
    </location>
</feature>
<dbReference type="PANTHER" id="PTHR22792:SF132">
    <property type="entry name" value="LA-RELATED PROTEIN 1"/>
    <property type="match status" value="1"/>
</dbReference>
<dbReference type="InterPro" id="IPR036390">
    <property type="entry name" value="WH_DNA-bd_sf"/>
</dbReference>
<feature type="region of interest" description="Disordered" evidence="3">
    <location>
        <begin position="490"/>
        <end position="543"/>
    </location>
</feature>
<evidence type="ECO:0000256" key="3">
    <source>
        <dbReference type="SAM" id="MobiDB-lite"/>
    </source>
</evidence>
<evidence type="ECO:0000256" key="1">
    <source>
        <dbReference type="ARBA" id="ARBA00022884"/>
    </source>
</evidence>
<evidence type="ECO:0000313" key="5">
    <source>
        <dbReference type="EMBL" id="KFK30224.1"/>
    </source>
</evidence>
<accession>A0A087GK22</accession>
<feature type="compositionally biased region" description="Polar residues" evidence="3">
    <location>
        <begin position="194"/>
        <end position="204"/>
    </location>
</feature>
<sequence>MASATSNNNNSSSSSSSSMSSPRRTTENHHHHAAAPRRPSRQVTSPWIHVVRGESDPIAAAAVASPSSPQSRTPIEPIASVSVAPPPPPASVLTVEASSGGGEERSEESGGQGNGGKRPVWRRPSNGSTSEIGPVMGASSWPALSETTKASSSSNKSSSDSLKSLDVASSSTSSSVPVSQGVANVSVPAPKQASRANPNPTPNHSRQKSFKKNGASGSGASGSAANGTVSQPSAQGSFAEMPSHNPSPRGQNQRNGFASQTHGGTDNPSPRDSYRNQNGNHHQNHGGRRNQEHGNQNWTPHRNFNGRDGNAQSQRGAPPYVRHAPPPVQTIPPQFMPAQPIPPFGSPVPFPPELAAPYYPRMPFIAPLGPTPVFYHVQDLPLNAKIQKQIHYYFSEENLIRDTYLRGHMDDQGFAPLLVIANFKKVQELTDNIQQIVDALQGSPFVEVQGDRIRKRYNWQHWLLPRVANPAVSSPQSVERADAVASRVGNLTLGESSADPTGGSSSQSQPAEPENNAVSDGQQQSSSGADPMSNHNGSDGANR</sequence>
<organism evidence="5 6">
    <name type="scientific">Arabis alpina</name>
    <name type="common">Alpine rock-cress</name>
    <dbReference type="NCBI Taxonomy" id="50452"/>
    <lineage>
        <taxon>Eukaryota</taxon>
        <taxon>Viridiplantae</taxon>
        <taxon>Streptophyta</taxon>
        <taxon>Embryophyta</taxon>
        <taxon>Tracheophyta</taxon>
        <taxon>Spermatophyta</taxon>
        <taxon>Magnoliopsida</taxon>
        <taxon>eudicotyledons</taxon>
        <taxon>Gunneridae</taxon>
        <taxon>Pentapetalae</taxon>
        <taxon>rosids</taxon>
        <taxon>malvids</taxon>
        <taxon>Brassicales</taxon>
        <taxon>Brassicaceae</taxon>
        <taxon>Arabideae</taxon>
        <taxon>Arabis</taxon>
    </lineage>
</organism>
<evidence type="ECO:0000256" key="2">
    <source>
        <dbReference type="PROSITE-ProRule" id="PRU00332"/>
    </source>
</evidence>
<dbReference type="SUPFAM" id="SSF46785">
    <property type="entry name" value="Winged helix' DNA-binding domain"/>
    <property type="match status" value="1"/>
</dbReference>
<dbReference type="OMA" id="NRNGGPH"/>
<feature type="domain" description="HTH La-type RNA-binding" evidence="4">
    <location>
        <begin position="376"/>
        <end position="465"/>
    </location>
</feature>
<dbReference type="InterPro" id="IPR036388">
    <property type="entry name" value="WH-like_DNA-bd_sf"/>
</dbReference>
<feature type="compositionally biased region" description="Polar residues" evidence="3">
    <location>
        <begin position="226"/>
        <end position="236"/>
    </location>
</feature>
<keyword evidence="1 2" id="KW-0694">RNA-binding</keyword>
<feature type="compositionally biased region" description="Low complexity" evidence="3">
    <location>
        <begin position="59"/>
        <end position="71"/>
    </location>
</feature>
<dbReference type="InterPro" id="IPR045180">
    <property type="entry name" value="La_dom_prot"/>
</dbReference>
<proteinExistence type="predicted"/>
<dbReference type="GO" id="GO:0005737">
    <property type="term" value="C:cytoplasm"/>
    <property type="evidence" value="ECO:0007669"/>
    <property type="project" value="EnsemblPlants"/>
</dbReference>
<dbReference type="GO" id="GO:0009751">
    <property type="term" value="P:response to salicylic acid"/>
    <property type="evidence" value="ECO:0007669"/>
    <property type="project" value="EnsemblPlants"/>
</dbReference>
<dbReference type="eggNOG" id="KOG2590">
    <property type="taxonomic scope" value="Eukaryota"/>
</dbReference>
<dbReference type="Proteomes" id="UP000029120">
    <property type="component" value="Chromosome 7"/>
</dbReference>
<feature type="compositionally biased region" description="Basic residues" evidence="3">
    <location>
        <begin position="29"/>
        <end position="40"/>
    </location>
</feature>
<feature type="region of interest" description="Disordered" evidence="3">
    <location>
        <begin position="59"/>
        <end position="322"/>
    </location>
</feature>
<feature type="region of interest" description="Disordered" evidence="3">
    <location>
        <begin position="1"/>
        <end position="47"/>
    </location>
</feature>
<dbReference type="SMART" id="SM00715">
    <property type="entry name" value="LA"/>
    <property type="match status" value="1"/>
</dbReference>
<feature type="compositionally biased region" description="Polar residues" evidence="3">
    <location>
        <begin position="293"/>
        <end position="302"/>
    </location>
</feature>
<keyword evidence="6" id="KW-1185">Reference proteome</keyword>
<dbReference type="GO" id="GO:0009753">
    <property type="term" value="P:response to jasmonic acid"/>
    <property type="evidence" value="ECO:0007669"/>
    <property type="project" value="EnsemblPlants"/>
</dbReference>
<protein>
    <recommendedName>
        <fullName evidence="4">HTH La-type RNA-binding domain-containing protein</fullName>
    </recommendedName>
</protein>
<dbReference type="GO" id="GO:0009737">
    <property type="term" value="P:response to abscisic acid"/>
    <property type="evidence" value="ECO:0007669"/>
    <property type="project" value="EnsemblPlants"/>
</dbReference>
<dbReference type="PROSITE" id="PS50961">
    <property type="entry name" value="HTH_LA"/>
    <property type="match status" value="1"/>
</dbReference>
<feature type="compositionally biased region" description="Low complexity" evidence="3">
    <location>
        <begin position="1"/>
        <end position="21"/>
    </location>
</feature>
<dbReference type="PANTHER" id="PTHR22792">
    <property type="entry name" value="LUPUS LA PROTEIN-RELATED"/>
    <property type="match status" value="1"/>
</dbReference>
<reference evidence="6" key="1">
    <citation type="journal article" date="2015" name="Nat. Plants">
        <title>Genome expansion of Arabis alpina linked with retrotransposition and reduced symmetric DNA methylation.</title>
        <authorList>
            <person name="Willing E.M."/>
            <person name="Rawat V."/>
            <person name="Mandakova T."/>
            <person name="Maumus F."/>
            <person name="James G.V."/>
            <person name="Nordstroem K.J."/>
            <person name="Becker C."/>
            <person name="Warthmann N."/>
            <person name="Chica C."/>
            <person name="Szarzynska B."/>
            <person name="Zytnicki M."/>
            <person name="Albani M.C."/>
            <person name="Kiefer C."/>
            <person name="Bergonzi S."/>
            <person name="Castaings L."/>
            <person name="Mateos J.L."/>
            <person name="Berns M.C."/>
            <person name="Bujdoso N."/>
            <person name="Piofczyk T."/>
            <person name="de Lorenzo L."/>
            <person name="Barrero-Sicilia C."/>
            <person name="Mateos I."/>
            <person name="Piednoel M."/>
            <person name="Hagmann J."/>
            <person name="Chen-Min-Tao R."/>
            <person name="Iglesias-Fernandez R."/>
            <person name="Schuster S.C."/>
            <person name="Alonso-Blanco C."/>
            <person name="Roudier F."/>
            <person name="Carbonero P."/>
            <person name="Paz-Ares J."/>
            <person name="Davis S.J."/>
            <person name="Pecinka A."/>
            <person name="Quesneville H."/>
            <person name="Colot V."/>
            <person name="Lysak M.A."/>
            <person name="Weigel D."/>
            <person name="Coupland G."/>
            <person name="Schneeberger K."/>
        </authorList>
    </citation>
    <scope>NUCLEOTIDE SEQUENCE [LARGE SCALE GENOMIC DNA]</scope>
    <source>
        <strain evidence="6">cv. Pajares</strain>
    </source>
</reference>
<dbReference type="OrthoDB" id="340227at2759"/>
<dbReference type="Gramene" id="KFK30224">
    <property type="protein sequence ID" value="KFK30224"/>
    <property type="gene ID" value="AALP_AA7G233700"/>
</dbReference>
<dbReference type="InterPro" id="IPR006630">
    <property type="entry name" value="La_HTH"/>
</dbReference>
<evidence type="ECO:0000313" key="6">
    <source>
        <dbReference type="Proteomes" id="UP000029120"/>
    </source>
</evidence>
<evidence type="ECO:0000259" key="4">
    <source>
        <dbReference type="PROSITE" id="PS50961"/>
    </source>
</evidence>
<gene>
    <name evidence="5" type="ordered locus">AALP_Aa7g233700</name>
</gene>
<dbReference type="Pfam" id="PF05383">
    <property type="entry name" value="La"/>
    <property type="match status" value="1"/>
</dbReference>
<feature type="compositionally biased region" description="Polar residues" evidence="3">
    <location>
        <begin position="533"/>
        <end position="543"/>
    </location>
</feature>
<dbReference type="GO" id="GO:0010150">
    <property type="term" value="P:leaf senescence"/>
    <property type="evidence" value="ECO:0007669"/>
    <property type="project" value="EnsemblPlants"/>
</dbReference>
<feature type="compositionally biased region" description="Polar residues" evidence="3">
    <location>
        <begin position="244"/>
        <end position="270"/>
    </location>
</feature>
<dbReference type="EMBL" id="CM002875">
    <property type="protein sequence ID" value="KFK30224.1"/>
    <property type="molecule type" value="Genomic_DNA"/>
</dbReference>
<dbReference type="Gene3D" id="1.10.10.10">
    <property type="entry name" value="Winged helix-like DNA-binding domain superfamily/Winged helix DNA-binding domain"/>
    <property type="match status" value="1"/>
</dbReference>
<dbReference type="GO" id="GO:0003729">
    <property type="term" value="F:mRNA binding"/>
    <property type="evidence" value="ECO:0007669"/>
    <property type="project" value="EnsemblPlants"/>
</dbReference>
<name>A0A087GK22_ARAAL</name>
<feature type="compositionally biased region" description="Low complexity" evidence="3">
    <location>
        <begin position="143"/>
        <end position="179"/>
    </location>
</feature>